<gene>
    <name evidence="1" type="ORF">SEA_YDN12_39</name>
</gene>
<dbReference type="GeneID" id="26641667"/>
<dbReference type="OrthoDB" id="37109at10239"/>
<organism evidence="1 2">
    <name type="scientific">Streptomyces phage YDN12</name>
    <dbReference type="NCBI Taxonomy" id="1636183"/>
    <lineage>
        <taxon>Viruses</taxon>
        <taxon>Duplodnaviria</taxon>
        <taxon>Heunggongvirae</taxon>
        <taxon>Uroviricota</taxon>
        <taxon>Caudoviricetes</taxon>
        <taxon>Woodruffvirus</taxon>
        <taxon>Woodruffvirus YDN12</taxon>
    </lineage>
</organism>
<protein>
    <submittedName>
        <fullName evidence="1">Uncharacterized protein</fullName>
    </submittedName>
</protein>
<evidence type="ECO:0000313" key="1">
    <source>
        <dbReference type="EMBL" id="AKA61706.1"/>
    </source>
</evidence>
<name>A0A0E3M1J3_9CAUD</name>
<accession>A0A0E3M1J3</accession>
<dbReference type="RefSeq" id="YP_009215341.1">
    <property type="nucleotide sequence ID" value="NC_028974.1"/>
</dbReference>
<proteinExistence type="predicted"/>
<dbReference type="EMBL" id="KP876465">
    <property type="protein sequence ID" value="AKA61706.1"/>
    <property type="molecule type" value="Genomic_DNA"/>
</dbReference>
<evidence type="ECO:0000313" key="2">
    <source>
        <dbReference type="Proteomes" id="UP000033007"/>
    </source>
</evidence>
<reference evidence="1 2" key="1">
    <citation type="submission" date="2015-03" db="EMBL/GenBank/DDBJ databases">
        <authorList>
            <person name="Djamen P.Y."/>
            <person name="Nguyen L."/>
            <person name="Gibbs Z.A."/>
            <person name="Donegan-Quick R."/>
            <person name="Visi D.K."/>
            <person name="Allen M.S."/>
            <person name="Hughes L.E."/>
            <person name="Bradley K.W."/>
            <person name="Asai D.J."/>
            <person name="Bowman C.A."/>
            <person name="Russell D.A."/>
            <person name="Pope W.H."/>
            <person name="Jacobs-Sera D."/>
            <person name="Hendrix R.W."/>
            <person name="Hatfull G.F."/>
        </authorList>
    </citation>
    <scope>NUCLEOTIDE SEQUENCE [LARGE SCALE GENOMIC DNA]</scope>
</reference>
<dbReference type="Proteomes" id="UP000033007">
    <property type="component" value="Segment"/>
</dbReference>
<keyword evidence="2" id="KW-1185">Reference proteome</keyword>
<dbReference type="KEGG" id="vg:26641667"/>
<sequence>MKPSARTARQIIKARRAEAKAHRSGLHTLTSHAIRAGVAEADAAGVGNAIRSKAKTLGICGHTALMVRKTAAGVRPVKGAKRYTRSDVAQMLTSYNPRAAKYVAAKAQLTAYVGS</sequence>